<proteinExistence type="predicted"/>
<feature type="compositionally biased region" description="Basic and acidic residues" evidence="1">
    <location>
        <begin position="197"/>
        <end position="213"/>
    </location>
</feature>
<gene>
    <name evidence="2" type="primary">Necator_chrIII.g11379</name>
    <name evidence="2" type="ORF">RB195_010614</name>
</gene>
<reference evidence="2 3" key="1">
    <citation type="submission" date="2023-08" db="EMBL/GenBank/DDBJ databases">
        <title>A Necator americanus chromosomal reference genome.</title>
        <authorList>
            <person name="Ilik V."/>
            <person name="Petrzelkova K.J."/>
            <person name="Pardy F."/>
            <person name="Fuh T."/>
            <person name="Niatou-Singa F.S."/>
            <person name="Gouil Q."/>
            <person name="Baker L."/>
            <person name="Ritchie M.E."/>
            <person name="Jex A.R."/>
            <person name="Gazzola D."/>
            <person name="Li H."/>
            <person name="Toshio Fujiwara R."/>
            <person name="Zhan B."/>
            <person name="Aroian R.V."/>
            <person name="Pafco B."/>
            <person name="Schwarz E.M."/>
        </authorList>
    </citation>
    <scope>NUCLEOTIDE SEQUENCE [LARGE SCALE GENOMIC DNA]</scope>
    <source>
        <strain evidence="2 3">Aroian</strain>
        <tissue evidence="2">Whole animal</tissue>
    </source>
</reference>
<organism evidence="2 3">
    <name type="scientific">Necator americanus</name>
    <name type="common">Human hookworm</name>
    <dbReference type="NCBI Taxonomy" id="51031"/>
    <lineage>
        <taxon>Eukaryota</taxon>
        <taxon>Metazoa</taxon>
        <taxon>Ecdysozoa</taxon>
        <taxon>Nematoda</taxon>
        <taxon>Chromadorea</taxon>
        <taxon>Rhabditida</taxon>
        <taxon>Rhabditina</taxon>
        <taxon>Rhabditomorpha</taxon>
        <taxon>Strongyloidea</taxon>
        <taxon>Ancylostomatidae</taxon>
        <taxon>Bunostominae</taxon>
        <taxon>Necator</taxon>
    </lineage>
</organism>
<protein>
    <submittedName>
        <fullName evidence="2">Uncharacterized protein</fullName>
    </submittedName>
</protein>
<keyword evidence="3" id="KW-1185">Reference proteome</keyword>
<dbReference type="Proteomes" id="UP001303046">
    <property type="component" value="Unassembled WGS sequence"/>
</dbReference>
<accession>A0ABR1D121</accession>
<dbReference type="EMBL" id="JAVFWL010000003">
    <property type="protein sequence ID" value="KAK6743460.1"/>
    <property type="molecule type" value="Genomic_DNA"/>
</dbReference>
<evidence type="ECO:0000313" key="2">
    <source>
        <dbReference type="EMBL" id="KAK6743460.1"/>
    </source>
</evidence>
<evidence type="ECO:0000313" key="3">
    <source>
        <dbReference type="Proteomes" id="UP001303046"/>
    </source>
</evidence>
<sequence length="470" mass="51715">MFDFLPRRAHKQRSKSSLDIGQPFDFRVEIHIEPDSSVTHVLNFINQGTKSKYSRPNFLTPDPNWPTVGKISRAPLTNEEIERSPFGRLLPPSAARMDILPGTAGTATVPSSPIPKAPSRFRNKIPSQWTEETGAQISGTHRPLQRTHSKSLPQLTAWSDDVSARCSCEVCKMGTITNRIYFPSSTLQAQRTGNRSIGEKDGTKEEYDEIDRQNTNKSTTAAVVRRVPKTACDSSGYVAHPRLTAVKNPPSPPPRGVPNKKSQKDQLLDFSPIASISSAECDDLEVASKEGSVSETEGTLEICGRSSMDSGISDKHSDDEETALLKASLDMSFLSGPSFPSEYVFPKRFAPGSSGLKRHRYTESERFPSSRANAQAPEAGKIRWDGSNGVDFVHRNGVMRRVRTVDPLQNFPGSAREIDSVEPVYFNSPLSGAPPTRICGANSIPFYLLVPTHEIITVESVHVELVAKNR</sequence>
<feature type="region of interest" description="Disordered" evidence="1">
    <location>
        <begin position="234"/>
        <end position="265"/>
    </location>
</feature>
<evidence type="ECO:0000256" key="1">
    <source>
        <dbReference type="SAM" id="MobiDB-lite"/>
    </source>
</evidence>
<comment type="caution">
    <text evidence="2">The sequence shown here is derived from an EMBL/GenBank/DDBJ whole genome shotgun (WGS) entry which is preliminary data.</text>
</comment>
<name>A0ABR1D121_NECAM</name>
<feature type="region of interest" description="Disordered" evidence="1">
    <location>
        <begin position="285"/>
        <end position="318"/>
    </location>
</feature>
<feature type="region of interest" description="Disordered" evidence="1">
    <location>
        <begin position="191"/>
        <end position="213"/>
    </location>
</feature>